<dbReference type="SUPFAM" id="SSF88713">
    <property type="entry name" value="Glycoside hydrolase/deacetylase"/>
    <property type="match status" value="1"/>
</dbReference>
<dbReference type="InterPro" id="IPR050248">
    <property type="entry name" value="Polysacc_deacetylase_ArnD"/>
</dbReference>
<dbReference type="EMBL" id="JANRHH010000034">
    <property type="protein sequence ID" value="MDN4593908.1"/>
    <property type="molecule type" value="Genomic_DNA"/>
</dbReference>
<organism evidence="5 6">
    <name type="scientific">Polycladomyces subterraneus</name>
    <dbReference type="NCBI Taxonomy" id="1016997"/>
    <lineage>
        <taxon>Bacteria</taxon>
        <taxon>Bacillati</taxon>
        <taxon>Bacillota</taxon>
        <taxon>Bacilli</taxon>
        <taxon>Bacillales</taxon>
        <taxon>Thermoactinomycetaceae</taxon>
        <taxon>Polycladomyces</taxon>
    </lineage>
</organism>
<dbReference type="InterPro" id="IPR011330">
    <property type="entry name" value="Glyco_hydro/deAcase_b/a-brl"/>
</dbReference>
<keyword evidence="1" id="KW-0479">Metal-binding</keyword>
<evidence type="ECO:0000256" key="1">
    <source>
        <dbReference type="ARBA" id="ARBA00022723"/>
    </source>
</evidence>
<feature type="region of interest" description="Disordered" evidence="3">
    <location>
        <begin position="148"/>
        <end position="167"/>
    </location>
</feature>
<proteinExistence type="predicted"/>
<comment type="caution">
    <text evidence="5">The sequence shown here is derived from an EMBL/GenBank/DDBJ whole genome shotgun (WGS) entry which is preliminary data.</text>
</comment>
<dbReference type="Pfam" id="PF01522">
    <property type="entry name" value="Polysacc_deac_1"/>
    <property type="match status" value="1"/>
</dbReference>
<accession>A0ABT8IMC8</accession>
<name>A0ABT8IMC8_9BACL</name>
<protein>
    <submittedName>
        <fullName evidence="5">Polysaccharide deacetylase family protein</fullName>
    </submittedName>
</protein>
<dbReference type="Proteomes" id="UP001174196">
    <property type="component" value="Unassembled WGS sequence"/>
</dbReference>
<evidence type="ECO:0000313" key="6">
    <source>
        <dbReference type="Proteomes" id="UP001174196"/>
    </source>
</evidence>
<evidence type="ECO:0000259" key="4">
    <source>
        <dbReference type="PROSITE" id="PS51677"/>
    </source>
</evidence>
<evidence type="ECO:0000256" key="3">
    <source>
        <dbReference type="SAM" id="MobiDB-lite"/>
    </source>
</evidence>
<keyword evidence="6" id="KW-1185">Reference proteome</keyword>
<dbReference type="PANTHER" id="PTHR10587">
    <property type="entry name" value="GLYCOSYL TRANSFERASE-RELATED"/>
    <property type="match status" value="1"/>
</dbReference>
<gene>
    <name evidence="5" type="ORF">NWF35_08340</name>
</gene>
<dbReference type="PROSITE" id="PS51677">
    <property type="entry name" value="NODB"/>
    <property type="match status" value="1"/>
</dbReference>
<dbReference type="InterPro" id="IPR002509">
    <property type="entry name" value="NODB_dom"/>
</dbReference>
<dbReference type="RefSeq" id="WP_301238594.1">
    <property type="nucleotide sequence ID" value="NZ_JANRHH010000034.1"/>
</dbReference>
<reference evidence="5" key="1">
    <citation type="submission" date="2022-08" db="EMBL/GenBank/DDBJ databases">
        <title>Polycladomyces zharkentsis sp. nov., a novel thermophilic CMC and starch-degrading bacterium isolated from a geothermal spring in Kazakhstan.</title>
        <authorList>
            <person name="Mashzhan A."/>
            <person name="Kistaubaeva A."/>
            <person name="Javier-Lopez R."/>
            <person name="Birkeland N.-K."/>
        </authorList>
    </citation>
    <scope>NUCLEOTIDE SEQUENCE</scope>
    <source>
        <strain evidence="5">KSR 13</strain>
    </source>
</reference>
<evidence type="ECO:0000256" key="2">
    <source>
        <dbReference type="ARBA" id="ARBA00022801"/>
    </source>
</evidence>
<dbReference type="PANTHER" id="PTHR10587:SF133">
    <property type="entry name" value="CHITIN DEACETYLASE 1-RELATED"/>
    <property type="match status" value="1"/>
</dbReference>
<dbReference type="CDD" id="cd10917">
    <property type="entry name" value="CE4_NodB_like_6s_7s"/>
    <property type="match status" value="1"/>
</dbReference>
<sequence>MFGHDNPYYPWMTSAWPSVVSPVPRPEMDFPYMLTPFSAPPPIPTVPVEISQLPPLSGGPERPGQRPPYSRTIDWASLYPRDIFLRGPMNIREVALTFDDGPDVVFTPRILNVLRRTSVKGTFFVVGRRVQRYPRVFQRMLREGHEVGNHSWSHPKMSRQSAGQVRRELRRASDEMNRVGNVRPRFFRPPYGALSETVIREAVGEGYKIILWNVDSLDWSGIPGTVLATNVLSHIRPGSIILMHSATGRGGNLQNTVQALPRIIQRLRREGYRFVKVSELLDLPAYR</sequence>
<keyword evidence="2" id="KW-0378">Hydrolase</keyword>
<evidence type="ECO:0000313" key="5">
    <source>
        <dbReference type="EMBL" id="MDN4593908.1"/>
    </source>
</evidence>
<dbReference type="Gene3D" id="3.20.20.370">
    <property type="entry name" value="Glycoside hydrolase/deacetylase"/>
    <property type="match status" value="1"/>
</dbReference>
<feature type="domain" description="NodB homology" evidence="4">
    <location>
        <begin position="92"/>
        <end position="275"/>
    </location>
</feature>